<reference evidence="1" key="2">
    <citation type="journal article" date="2022" name="New Phytol.">
        <title>Evolutionary transition to the ectomycorrhizal habit in the genomes of a hyperdiverse lineage of mushroom-forming fungi.</title>
        <authorList>
            <person name="Looney B."/>
            <person name="Miyauchi S."/>
            <person name="Morin E."/>
            <person name="Drula E."/>
            <person name="Courty P.E."/>
            <person name="Kohler A."/>
            <person name="Kuo A."/>
            <person name="LaButti K."/>
            <person name="Pangilinan J."/>
            <person name="Lipzen A."/>
            <person name="Riley R."/>
            <person name="Andreopoulos W."/>
            <person name="He G."/>
            <person name="Johnson J."/>
            <person name="Nolan M."/>
            <person name="Tritt A."/>
            <person name="Barry K.W."/>
            <person name="Grigoriev I.V."/>
            <person name="Nagy L.G."/>
            <person name="Hibbett D."/>
            <person name="Henrissat B."/>
            <person name="Matheny P.B."/>
            <person name="Labbe J."/>
            <person name="Martin F.M."/>
        </authorList>
    </citation>
    <scope>NUCLEOTIDE SEQUENCE</scope>
    <source>
        <strain evidence="1">FP105234-sp</strain>
    </source>
</reference>
<gene>
    <name evidence="1" type="ORF">FA95DRAFT_1636971</name>
</gene>
<organism evidence="1 2">
    <name type="scientific">Auriscalpium vulgare</name>
    <dbReference type="NCBI Taxonomy" id="40419"/>
    <lineage>
        <taxon>Eukaryota</taxon>
        <taxon>Fungi</taxon>
        <taxon>Dikarya</taxon>
        <taxon>Basidiomycota</taxon>
        <taxon>Agaricomycotina</taxon>
        <taxon>Agaricomycetes</taxon>
        <taxon>Russulales</taxon>
        <taxon>Auriscalpiaceae</taxon>
        <taxon>Auriscalpium</taxon>
    </lineage>
</organism>
<keyword evidence="2" id="KW-1185">Reference proteome</keyword>
<dbReference type="EMBL" id="MU275860">
    <property type="protein sequence ID" value="KAI0050601.1"/>
    <property type="molecule type" value="Genomic_DNA"/>
</dbReference>
<dbReference type="Proteomes" id="UP000814033">
    <property type="component" value="Unassembled WGS sequence"/>
</dbReference>
<sequence length="896" mass="99154">MWERTLQDLIRGLRANKKDEAKFIAQAVDEIRKEIRSKDMELKAGAILKLTYLDMLGYDMSWASFNVVEVMSSPKYHLKSVGYLAASQSFGPDTDVLMLTTNLLKKDLVSNPGDIAISLNGLSHFVSPDLARDLSHDLVAMLNHSRPHIRKRAVIAVYKALVKYPDATAFALTRMKEKLDDPDQGVVSATINVLCELVRRNPQDYLPLAPQLFRLLTTSSNNWMLIKLIKLFGFLSPYEPRLVRKLQPPITELISTTPAISLLYECVHTCIVGGMLQMHSGNSLAEMCVTKLAAFLQDPDQNLKYIALLALVKIVPSHPHLVAKYQDVIMTSVNDQDISIRMRALDLITAMVTPDNLQSIAQQLLSHLVRPDPSTALPSATQSLANVTSPSSVISPLSPSQSSAYRLTLSQRIVEICSQDTYANVADFQWYLSVLVDLSYVANVDIGKEIRDQLVDVVSRVRAVRRWAVELMIRLLSDDTFLRNAREEGSCAEVLWAAAWIVGENSSEISEPHKLLQYLLQPQISTLAPETIAVYLQASVKLFGVWAAGLSKQWDNDDLPKVKDIVETIIGCMREFAASADIEVQERAANALQLFSFVRADINSFRPRTDSIIAIDGGFETSMEDPIYPKSLLLVNPLFSLYELNPVNLAAQNNVPVPEGLDLDAWIVPPPRDTFLEPASVAVDDDLLLKKGKSKGKGKAKAKEGKAAKNSSRRGGERVVLTSSETPETPEQRAEREQQRLARLERQREDPYYIGDKTPSRPDQDDIDSIPVVHLDDMPPLPAANSAASPHFSSLLRESTTHISAEPVVVDRDGEMPEGAVLLPPLPPSQKPSRPITPLSNGASAHAPPAFPEYVIEDEVPRTGTPEPIKVVRAKKKSTPGAKKKRTRPAELEGLQ</sequence>
<name>A0ACB8S3F6_9AGAM</name>
<accession>A0ACB8S3F6</accession>
<proteinExistence type="predicted"/>
<evidence type="ECO:0000313" key="2">
    <source>
        <dbReference type="Proteomes" id="UP000814033"/>
    </source>
</evidence>
<comment type="caution">
    <text evidence="1">The sequence shown here is derived from an EMBL/GenBank/DDBJ whole genome shotgun (WGS) entry which is preliminary data.</text>
</comment>
<protein>
    <submittedName>
        <fullName evidence="1">Ap3d1 protein</fullName>
    </submittedName>
</protein>
<evidence type="ECO:0000313" key="1">
    <source>
        <dbReference type="EMBL" id="KAI0050601.1"/>
    </source>
</evidence>
<reference evidence="1" key="1">
    <citation type="submission" date="2021-02" db="EMBL/GenBank/DDBJ databases">
        <authorList>
            <consortium name="DOE Joint Genome Institute"/>
            <person name="Ahrendt S."/>
            <person name="Looney B.P."/>
            <person name="Miyauchi S."/>
            <person name="Morin E."/>
            <person name="Drula E."/>
            <person name="Courty P.E."/>
            <person name="Chicoki N."/>
            <person name="Fauchery L."/>
            <person name="Kohler A."/>
            <person name="Kuo A."/>
            <person name="Labutti K."/>
            <person name="Pangilinan J."/>
            <person name="Lipzen A."/>
            <person name="Riley R."/>
            <person name="Andreopoulos W."/>
            <person name="He G."/>
            <person name="Johnson J."/>
            <person name="Barry K.W."/>
            <person name="Grigoriev I.V."/>
            <person name="Nagy L."/>
            <person name="Hibbett D."/>
            <person name="Henrissat B."/>
            <person name="Matheny P.B."/>
            <person name="Labbe J."/>
            <person name="Martin F."/>
        </authorList>
    </citation>
    <scope>NUCLEOTIDE SEQUENCE</scope>
    <source>
        <strain evidence="1">FP105234-sp</strain>
    </source>
</reference>